<dbReference type="InterPro" id="IPR014001">
    <property type="entry name" value="Helicase_ATP-bd"/>
</dbReference>
<dbReference type="Pfam" id="PF00270">
    <property type="entry name" value="DEAD"/>
    <property type="match status" value="1"/>
</dbReference>
<evidence type="ECO:0000256" key="9">
    <source>
        <dbReference type="ARBA" id="ARBA00023204"/>
    </source>
</evidence>
<dbReference type="InterPro" id="IPR048635">
    <property type="entry name" value="MFD_D3"/>
</dbReference>
<dbReference type="EMBL" id="CP051128">
    <property type="protein sequence ID" value="QIZ05992.1"/>
    <property type="molecule type" value="Genomic_DNA"/>
</dbReference>
<dbReference type="InterPro" id="IPR003711">
    <property type="entry name" value="CarD-like/TRCF_RID"/>
</dbReference>
<dbReference type="InterPro" id="IPR036101">
    <property type="entry name" value="CarD-like/TRCF_RID_sf"/>
</dbReference>
<dbReference type="Pfam" id="PF17757">
    <property type="entry name" value="UvrB_inter"/>
    <property type="match status" value="1"/>
</dbReference>
<keyword evidence="4 13" id="KW-0227">DNA damage</keyword>
<dbReference type="InterPro" id="IPR004576">
    <property type="entry name" value="Mfd"/>
</dbReference>
<feature type="domain" description="Helicase C-terminal" evidence="15">
    <location>
        <begin position="820"/>
        <end position="974"/>
    </location>
</feature>
<dbReference type="Gene3D" id="3.40.50.300">
    <property type="entry name" value="P-loop containing nucleotide triphosphate hydrolases"/>
    <property type="match status" value="2"/>
</dbReference>
<dbReference type="GO" id="GO:0006355">
    <property type="term" value="P:regulation of DNA-templated transcription"/>
    <property type="evidence" value="ECO:0007669"/>
    <property type="project" value="UniProtKB-UniRule"/>
</dbReference>
<dbReference type="GO" id="GO:0005737">
    <property type="term" value="C:cytoplasm"/>
    <property type="evidence" value="ECO:0007669"/>
    <property type="project" value="UniProtKB-SubCell"/>
</dbReference>
<comment type="similarity">
    <text evidence="11 13">In the C-terminal section; belongs to the helicase family. RecG subfamily.</text>
</comment>
<dbReference type="SUPFAM" id="SSF141259">
    <property type="entry name" value="CarD-like"/>
    <property type="match status" value="1"/>
</dbReference>
<reference evidence="16 17" key="2">
    <citation type="submission" date="2020-04" db="EMBL/GenBank/DDBJ databases">
        <authorList>
            <person name="Fomenkov A."/>
            <person name="Anton B.P."/>
            <person name="Roberts R.J."/>
        </authorList>
    </citation>
    <scope>NUCLEOTIDE SEQUENCE [LARGE SCALE GENOMIC DNA]</scope>
    <source>
        <strain evidence="16 17">S2</strain>
    </source>
</reference>
<sequence length="1181" mass="134102">MKALKSLFLKQEDVHSVIAGVEEGLKEQLIAGLSGSSRTVLTASIYEQTQRPIMLVTHNLLQAQKLYDDIVNLLSEKDVFLFPANELIAAEMSIASPELKAQRIEALNYWSKHNKGILIVPIAGLKKIVPPKSLWKEYQLSLKLGEDITIEKTLNTFVKMGYIRAEMVTTPGEFSVRGGIIDIYPLTEANPLRIELFDTEIDSIRYFSLDDQRSKEKVSEVHIGPATEVVLEADNYSRIIDHLEAGLGKSLRKLKDDKAKMQLSQNISFELEQLKNGQKPDQVFKYLSLAYDRAASLLDYLPSNGLVFIDEISRVQEMNDSLVKEEAEWYTSLLGTGQIIHDLHISHDLSILLQKRELPIVYMSLFLRHVANTSPQNIINVSCKQMQNFHGQMHLLKAEIDRWKKSNYSILFLGPDEERVKKLERVLEDYEITASLTKGEQQLLPGRVQIMKGNLQTGFELSIQKIAVITEEELFNKRVKKSTNRQKLSNAERIKSYSELKIGDYVVHVNHGIGKYLGIETLVINGIHKDYLHIRYQGTDKLYVPVEQIDLVMKYVGSEGKEPKIYKLGGTDWKKVKKKVQSSVQDIADDLIKLYAEREAAVGYAYSPDGDMQRDFETSFAYQETDDQLRSIHEIKKDMERPRPMDRLLCGDVGYGKTEVAIRAAFKAIADGKQVAFLVPTTILAQQHHETLRERFQDYPINIGLLSRFRSKKQQTDTIKGLKAGTIDIVVGTHRLLSKDIVYRDLGLLIIDEEQRFGVTHKEKIKKLKTNVDVLTLTATPIPRTLHMSMLGVRDLSVIETPPENRFPVQTYVMEYNGSLVREAIERELARDGQVYFLYNRVEDIERKAEEISMLVPDARVAFAHGQMTENELEAVMIGFLAGEFDVLVSTTIIETGVDIPNVNTLIVFDADRMGLSQLYQLRGRVGRSNRVAYAYFTYRKDKVLTEVAEKRLQAIKEFTELGSGFKIAMRDLSIRGAGNLLGAQQHGFIDSVGFDLYSQMLKEAIEERKVNIGVAGAAVKKSVEIDLEIDAYIPDTYIKDGHQKIEMYKRFRGAETLADIEELEAEMLDRFGEYPDEVSCLFQIAEMKVYALLNGVEQIKQLKQEITILVNEQVTNTIDGSKIFHIGSQFGRNVTPGMEGPRLKIVIKVKEYKTSQWLNIAFEMVKGLSQAKKGHENPVN</sequence>
<dbReference type="PANTHER" id="PTHR47964:SF1">
    <property type="entry name" value="ATP-DEPENDENT DNA HELICASE HOMOLOG RECG, CHLOROPLASTIC"/>
    <property type="match status" value="1"/>
</dbReference>
<evidence type="ECO:0000256" key="5">
    <source>
        <dbReference type="ARBA" id="ARBA00022801"/>
    </source>
</evidence>
<feature type="domain" description="Helicase ATP-binding" evidence="14">
    <location>
        <begin position="638"/>
        <end position="799"/>
    </location>
</feature>
<dbReference type="SMART" id="SM00982">
    <property type="entry name" value="TRCF"/>
    <property type="match status" value="1"/>
</dbReference>
<evidence type="ECO:0000256" key="11">
    <source>
        <dbReference type="ARBA" id="ARBA00061399"/>
    </source>
</evidence>
<dbReference type="Gene3D" id="3.90.1150.50">
    <property type="entry name" value="Transcription-repair-coupling factor, D7 domain"/>
    <property type="match status" value="1"/>
</dbReference>
<dbReference type="Pfam" id="PF02559">
    <property type="entry name" value="CarD_TRCF_RID"/>
    <property type="match status" value="1"/>
</dbReference>
<dbReference type="GO" id="GO:0000716">
    <property type="term" value="P:transcription-coupled nucleotide-excision repair, DNA damage recognition"/>
    <property type="evidence" value="ECO:0007669"/>
    <property type="project" value="UniProtKB-UniRule"/>
</dbReference>
<evidence type="ECO:0000256" key="3">
    <source>
        <dbReference type="ARBA" id="ARBA00022741"/>
    </source>
</evidence>
<dbReference type="HAMAP" id="MF_00969">
    <property type="entry name" value="TRCF"/>
    <property type="match status" value="1"/>
</dbReference>
<evidence type="ECO:0000256" key="4">
    <source>
        <dbReference type="ARBA" id="ARBA00022763"/>
    </source>
</evidence>
<dbReference type="Pfam" id="PF03461">
    <property type="entry name" value="TRCF"/>
    <property type="match status" value="1"/>
</dbReference>
<dbReference type="Gene3D" id="3.30.2060.10">
    <property type="entry name" value="Penicillin-binding protein 1b domain"/>
    <property type="match status" value="1"/>
</dbReference>
<dbReference type="Pfam" id="PF21132">
    <property type="entry name" value="MFD_D3"/>
    <property type="match status" value="1"/>
</dbReference>
<dbReference type="FunFam" id="3.40.50.300:FF:000546">
    <property type="entry name" value="Transcription-repair-coupling factor"/>
    <property type="match status" value="1"/>
</dbReference>
<evidence type="ECO:0000259" key="15">
    <source>
        <dbReference type="PROSITE" id="PS51194"/>
    </source>
</evidence>
<dbReference type="InterPro" id="IPR041471">
    <property type="entry name" value="UvrB_inter"/>
</dbReference>
<organism evidence="16 17">
    <name type="scientific">Priestia megaterium</name>
    <name type="common">Bacillus megaterium</name>
    <dbReference type="NCBI Taxonomy" id="1404"/>
    <lineage>
        <taxon>Bacteria</taxon>
        <taxon>Bacillati</taxon>
        <taxon>Bacillota</taxon>
        <taxon>Bacilli</taxon>
        <taxon>Bacillales</taxon>
        <taxon>Bacillaceae</taxon>
        <taxon>Priestia</taxon>
    </lineage>
</organism>
<dbReference type="SUPFAM" id="SSF143517">
    <property type="entry name" value="TRCF domain-like"/>
    <property type="match status" value="1"/>
</dbReference>
<dbReference type="SMART" id="SM00487">
    <property type="entry name" value="DEXDc"/>
    <property type="match status" value="1"/>
</dbReference>
<evidence type="ECO:0000256" key="6">
    <source>
        <dbReference type="ARBA" id="ARBA00022806"/>
    </source>
</evidence>
<name>A0A6H1NXN3_PRIMG</name>
<dbReference type="InterPro" id="IPR005118">
    <property type="entry name" value="TRCF_C"/>
</dbReference>
<evidence type="ECO:0000256" key="7">
    <source>
        <dbReference type="ARBA" id="ARBA00022840"/>
    </source>
</evidence>
<keyword evidence="9 13" id="KW-0234">DNA repair</keyword>
<keyword evidence="8 13" id="KW-0238">DNA-binding</keyword>
<reference evidence="16 17" key="1">
    <citation type="submission" date="2020-04" db="EMBL/GenBank/DDBJ databases">
        <title>Genome-Wide Identification of 5-Methylcytosine Sites in Bacterial Genomes By High-Throughput Sequencing of MspJI Restriction Fragments.</title>
        <authorList>
            <person name="Wu V."/>
        </authorList>
    </citation>
    <scope>NUCLEOTIDE SEQUENCE [LARGE SCALE GENOMIC DNA]</scope>
    <source>
        <strain evidence="16 17">S2</strain>
    </source>
</reference>
<dbReference type="EC" id="3.6.4.-" evidence="13"/>
<evidence type="ECO:0000256" key="12">
    <source>
        <dbReference type="ARBA" id="ARBA00070128"/>
    </source>
</evidence>
<dbReference type="GO" id="GO:0003684">
    <property type="term" value="F:damaged DNA binding"/>
    <property type="evidence" value="ECO:0007669"/>
    <property type="project" value="InterPro"/>
</dbReference>
<dbReference type="Proteomes" id="UP000501868">
    <property type="component" value="Chromosome"/>
</dbReference>
<keyword evidence="3 13" id="KW-0547">Nucleotide-binding</keyword>
<dbReference type="SMART" id="SM00490">
    <property type="entry name" value="HELICc"/>
    <property type="match status" value="1"/>
</dbReference>
<dbReference type="InterPro" id="IPR027417">
    <property type="entry name" value="P-loop_NTPase"/>
</dbReference>
<dbReference type="InterPro" id="IPR011545">
    <property type="entry name" value="DEAD/DEAH_box_helicase_dom"/>
</dbReference>
<dbReference type="Pfam" id="PF00271">
    <property type="entry name" value="Helicase_C"/>
    <property type="match status" value="1"/>
</dbReference>
<evidence type="ECO:0000256" key="10">
    <source>
        <dbReference type="ARBA" id="ARBA00061104"/>
    </source>
</evidence>
<dbReference type="SMART" id="SM01058">
    <property type="entry name" value="CarD_TRCF"/>
    <property type="match status" value="1"/>
</dbReference>
<keyword evidence="5 13" id="KW-0378">Hydrolase</keyword>
<dbReference type="Gene3D" id="3.40.50.11180">
    <property type="match status" value="1"/>
</dbReference>
<dbReference type="InterPro" id="IPR047112">
    <property type="entry name" value="RecG/Mfd"/>
</dbReference>
<comment type="subcellular location">
    <subcellularLocation>
        <location evidence="1 13">Cytoplasm</location>
    </subcellularLocation>
</comment>
<dbReference type="GO" id="GO:0005524">
    <property type="term" value="F:ATP binding"/>
    <property type="evidence" value="ECO:0007669"/>
    <property type="project" value="UniProtKB-UniRule"/>
</dbReference>
<keyword evidence="6" id="KW-0347">Helicase</keyword>
<dbReference type="Gene3D" id="2.40.10.170">
    <property type="match status" value="1"/>
</dbReference>
<dbReference type="NCBIfam" id="TIGR00580">
    <property type="entry name" value="mfd"/>
    <property type="match status" value="1"/>
</dbReference>
<evidence type="ECO:0000256" key="13">
    <source>
        <dbReference type="HAMAP-Rule" id="MF_00969"/>
    </source>
</evidence>
<evidence type="ECO:0000313" key="17">
    <source>
        <dbReference type="Proteomes" id="UP000501868"/>
    </source>
</evidence>
<comment type="function">
    <text evidence="13">Couples transcription and DNA repair by recognizing RNA polymerase (RNAP) stalled at DNA lesions. Mediates ATP-dependent release of RNAP and its truncated transcript from the DNA, and recruitment of nucleotide excision repair machinery to the damaged site.</text>
</comment>
<dbReference type="GO" id="GO:0003678">
    <property type="term" value="F:DNA helicase activity"/>
    <property type="evidence" value="ECO:0007669"/>
    <property type="project" value="TreeGrafter"/>
</dbReference>
<evidence type="ECO:0000256" key="2">
    <source>
        <dbReference type="ARBA" id="ARBA00022490"/>
    </source>
</evidence>
<evidence type="ECO:0000256" key="1">
    <source>
        <dbReference type="ARBA" id="ARBA00004496"/>
    </source>
</evidence>
<proteinExistence type="inferred from homology"/>
<keyword evidence="7 13" id="KW-0067">ATP-binding</keyword>
<accession>A0A6H1NXN3</accession>
<dbReference type="GO" id="GO:0016787">
    <property type="term" value="F:hydrolase activity"/>
    <property type="evidence" value="ECO:0007669"/>
    <property type="project" value="UniProtKB-KW"/>
</dbReference>
<comment type="similarity">
    <text evidence="10 13">In the N-terminal section; belongs to the UvrB family.</text>
</comment>
<dbReference type="PROSITE" id="PS51194">
    <property type="entry name" value="HELICASE_CTER"/>
    <property type="match status" value="1"/>
</dbReference>
<gene>
    <name evidence="13 16" type="primary">mfd</name>
    <name evidence="16" type="ORF">HFZ78_03885</name>
</gene>
<dbReference type="PROSITE" id="PS51192">
    <property type="entry name" value="HELICASE_ATP_BIND_1"/>
    <property type="match status" value="1"/>
</dbReference>
<protein>
    <recommendedName>
        <fullName evidence="12 13">Transcription-repair-coupling factor</fullName>
        <shortName evidence="13">TRCF</shortName>
        <ecNumber evidence="13">3.6.4.-</ecNumber>
    </recommendedName>
</protein>
<evidence type="ECO:0000259" key="14">
    <source>
        <dbReference type="PROSITE" id="PS51192"/>
    </source>
</evidence>
<evidence type="ECO:0000313" key="16">
    <source>
        <dbReference type="EMBL" id="QIZ05992.1"/>
    </source>
</evidence>
<dbReference type="CDD" id="cd18810">
    <property type="entry name" value="SF2_C_TRCF"/>
    <property type="match status" value="1"/>
</dbReference>
<dbReference type="SUPFAM" id="SSF52540">
    <property type="entry name" value="P-loop containing nucleoside triphosphate hydrolases"/>
    <property type="match status" value="4"/>
</dbReference>
<dbReference type="CDD" id="cd17991">
    <property type="entry name" value="DEXHc_TRCF"/>
    <property type="match status" value="1"/>
</dbReference>
<dbReference type="PANTHER" id="PTHR47964">
    <property type="entry name" value="ATP-DEPENDENT DNA HELICASE HOMOLOG RECG, CHLOROPLASTIC"/>
    <property type="match status" value="1"/>
</dbReference>
<evidence type="ECO:0000256" key="8">
    <source>
        <dbReference type="ARBA" id="ARBA00023125"/>
    </source>
</evidence>
<dbReference type="InterPro" id="IPR037235">
    <property type="entry name" value="TRCF-like_C_D7"/>
</dbReference>
<dbReference type="AlphaFoldDB" id="A0A6H1NXN3"/>
<dbReference type="InterPro" id="IPR001650">
    <property type="entry name" value="Helicase_C-like"/>
</dbReference>
<keyword evidence="2 13" id="KW-0963">Cytoplasm</keyword>